<proteinExistence type="predicted"/>
<dbReference type="RefSeq" id="WP_058458272.1">
    <property type="nucleotide sequence ID" value="NZ_CAAAIY010000013.1"/>
</dbReference>
<accession>A0A0W0RZA7</accession>
<dbReference type="EMBL" id="LNXU01000004">
    <property type="protein sequence ID" value="KTC76511.1"/>
    <property type="molecule type" value="Genomic_DNA"/>
</dbReference>
<dbReference type="OrthoDB" id="5651688at2"/>
<evidence type="ECO:0000313" key="2">
    <source>
        <dbReference type="Proteomes" id="UP000054695"/>
    </source>
</evidence>
<organism evidence="1 2">
    <name type="scientific">Legionella bozemanae</name>
    <name type="common">Fluoribacter bozemanae</name>
    <dbReference type="NCBI Taxonomy" id="447"/>
    <lineage>
        <taxon>Bacteria</taxon>
        <taxon>Pseudomonadati</taxon>
        <taxon>Pseudomonadota</taxon>
        <taxon>Gammaproteobacteria</taxon>
        <taxon>Legionellales</taxon>
        <taxon>Legionellaceae</taxon>
        <taxon>Legionella</taxon>
    </lineage>
</organism>
<reference evidence="1 2" key="1">
    <citation type="submission" date="2015-11" db="EMBL/GenBank/DDBJ databases">
        <title>Genomic analysis of 38 Legionella species identifies large and diverse effector repertoires.</title>
        <authorList>
            <person name="Burstein D."/>
            <person name="Amaro F."/>
            <person name="Zusman T."/>
            <person name="Lifshitz Z."/>
            <person name="Cohen O."/>
            <person name="Gilbert J.A."/>
            <person name="Pupko T."/>
            <person name="Shuman H.A."/>
            <person name="Segal G."/>
        </authorList>
    </citation>
    <scope>NUCLEOTIDE SEQUENCE [LARGE SCALE GENOMIC DNA]</scope>
    <source>
        <strain evidence="1 2">WIGA</strain>
    </source>
</reference>
<keyword evidence="2" id="KW-1185">Reference proteome</keyword>
<dbReference type="Proteomes" id="UP000054695">
    <property type="component" value="Unassembled WGS sequence"/>
</dbReference>
<name>A0A0W0RZA7_LEGBO</name>
<protein>
    <submittedName>
        <fullName evidence="1">Uncharacterized protein</fullName>
    </submittedName>
</protein>
<comment type="caution">
    <text evidence="1">The sequence shown here is derived from an EMBL/GenBank/DDBJ whole genome shotgun (WGS) entry which is preliminary data.</text>
</comment>
<sequence>MSLAKIYAEEAKDFEQRVKKISKTAKKILSKYPHDFDEELIIFAVRSILRHNEIDAYEKIPESQLAAMLNEKTLFNAILAYYFSALDEQLFRQNNWLHKNDVPTEEEDINLRTKFLGELYVIREKKFEGHSIEEAIRFKLEQTKELSDVITKTDIEHLKDHHTLNILEVISSLLKLFGMAIFSPLYFDPIISNKCAMGNTFATLWSGKSLNTVHMEHLKAKSEQLEHACKIVSEALATSQDGLKTEIT</sequence>
<evidence type="ECO:0000313" key="1">
    <source>
        <dbReference type="EMBL" id="KTC76511.1"/>
    </source>
</evidence>
<gene>
    <name evidence="1" type="ORF">Lboz_0581</name>
</gene>
<dbReference type="AlphaFoldDB" id="A0A0W0RZA7"/>
<dbReference type="PATRIC" id="fig|447.4.peg.627"/>